<dbReference type="RefSeq" id="WP_202652050.1">
    <property type="nucleotide sequence ID" value="NZ_JAESWB010000025.1"/>
</dbReference>
<keyword evidence="3" id="KW-1185">Reference proteome</keyword>
<name>A0ABS1TJ70_9BACI</name>
<dbReference type="Proteomes" id="UP000623967">
    <property type="component" value="Unassembled WGS sequence"/>
</dbReference>
<gene>
    <name evidence="2" type="ORF">JK635_02340</name>
</gene>
<reference evidence="2 3" key="1">
    <citation type="submission" date="2021-01" db="EMBL/GenBank/DDBJ databases">
        <title>Genome public.</title>
        <authorList>
            <person name="Liu C."/>
            <person name="Sun Q."/>
        </authorList>
    </citation>
    <scope>NUCLEOTIDE SEQUENCE [LARGE SCALE GENOMIC DNA]</scope>
    <source>
        <strain evidence="2 3">YIM B02564</strain>
    </source>
</reference>
<protein>
    <submittedName>
        <fullName evidence="2">Uncharacterized protein</fullName>
    </submittedName>
</protein>
<comment type="caution">
    <text evidence="2">The sequence shown here is derived from an EMBL/GenBank/DDBJ whole genome shotgun (WGS) entry which is preliminary data.</text>
</comment>
<feature type="compositionally biased region" description="Acidic residues" evidence="1">
    <location>
        <begin position="78"/>
        <end position="87"/>
    </location>
</feature>
<feature type="region of interest" description="Disordered" evidence="1">
    <location>
        <begin position="78"/>
        <end position="97"/>
    </location>
</feature>
<evidence type="ECO:0000313" key="2">
    <source>
        <dbReference type="EMBL" id="MBL4951079.1"/>
    </source>
</evidence>
<accession>A0ABS1TJ70</accession>
<evidence type="ECO:0000256" key="1">
    <source>
        <dbReference type="SAM" id="MobiDB-lite"/>
    </source>
</evidence>
<dbReference type="EMBL" id="JAESWB010000025">
    <property type="protein sequence ID" value="MBL4951079.1"/>
    <property type="molecule type" value="Genomic_DNA"/>
</dbReference>
<feature type="compositionally biased region" description="Basic and acidic residues" evidence="1">
    <location>
        <begin position="88"/>
        <end position="97"/>
    </location>
</feature>
<sequence>MNNENLIKIQFSYIDESNQESTLKKTYTATVMEDTGALEKLTEDFKTFIKVIGFTDEWIDRIQLLEEDDEHEIEELFWDEETEEEGIEEGKSLEGEK</sequence>
<proteinExistence type="predicted"/>
<organism evidence="2 3">
    <name type="scientific">Neobacillus paridis</name>
    <dbReference type="NCBI Taxonomy" id="2803862"/>
    <lineage>
        <taxon>Bacteria</taxon>
        <taxon>Bacillati</taxon>
        <taxon>Bacillota</taxon>
        <taxon>Bacilli</taxon>
        <taxon>Bacillales</taxon>
        <taxon>Bacillaceae</taxon>
        <taxon>Neobacillus</taxon>
    </lineage>
</organism>
<evidence type="ECO:0000313" key="3">
    <source>
        <dbReference type="Proteomes" id="UP000623967"/>
    </source>
</evidence>